<protein>
    <submittedName>
        <fullName evidence="1">Pkd domain containing protein</fullName>
    </submittedName>
</protein>
<keyword evidence="2" id="KW-1185">Reference proteome</keyword>
<organism evidence="1 2">
    <name type="scientific">Ichthyobacterium seriolicida</name>
    <dbReference type="NCBI Taxonomy" id="242600"/>
    <lineage>
        <taxon>Bacteria</taxon>
        <taxon>Pseudomonadati</taxon>
        <taxon>Bacteroidota</taxon>
        <taxon>Flavobacteriia</taxon>
        <taxon>Flavobacteriales</taxon>
        <taxon>Ichthyobacteriaceae</taxon>
        <taxon>Ichthyobacterium</taxon>
    </lineage>
</organism>
<dbReference type="KEGG" id="ise:JBKA6_0613"/>
<dbReference type="OrthoDB" id="713122at2"/>
<reference evidence="1 2" key="1">
    <citation type="submission" date="2014-03" db="EMBL/GenBank/DDBJ databases">
        <title>complete genome sequence of Flavobacteriaceae bacterium JBKA-6.</title>
        <authorList>
            <person name="Takano T."/>
            <person name="Nakamura Y."/>
            <person name="Takuma S."/>
            <person name="Yasuike M."/>
            <person name="Matsuyama T."/>
            <person name="Sakai T."/>
            <person name="Fujiwara A."/>
            <person name="Kimoto K."/>
            <person name="Fukuda Y."/>
            <person name="Kondo H."/>
            <person name="Hirono I."/>
            <person name="Nakayasu C."/>
        </authorList>
    </citation>
    <scope>NUCLEOTIDE SEQUENCE [LARGE SCALE GENOMIC DNA]</scope>
    <source>
        <strain evidence="1 2">JBKA-6</strain>
    </source>
</reference>
<accession>A0A1J1DXN8</accession>
<dbReference type="Proteomes" id="UP000243197">
    <property type="component" value="Chromosome"/>
</dbReference>
<dbReference type="EMBL" id="AP014564">
    <property type="protein sequence ID" value="BAV94626.1"/>
    <property type="molecule type" value="Genomic_DNA"/>
</dbReference>
<dbReference type="PROSITE" id="PS51257">
    <property type="entry name" value="PROKAR_LIPOPROTEIN"/>
    <property type="match status" value="1"/>
</dbReference>
<proteinExistence type="predicted"/>
<evidence type="ECO:0000313" key="1">
    <source>
        <dbReference type="EMBL" id="BAV94626.1"/>
    </source>
</evidence>
<dbReference type="RefSeq" id="WP_096685773.1">
    <property type="nucleotide sequence ID" value="NZ_AP014564.1"/>
</dbReference>
<name>A0A1J1DXN8_9FLAO</name>
<sequence>MKKNYFLKSIIFSFVLLSVIIFSCDKKNIIEEDLNICIESFSLLDSENAGKKLESNIDCQINAQEHTISLTVPHTAVLDGLKFNITPCEGTTISPASGEAVDFEAVVEEATNEDVSEGAAEETSKKPSSQRYKKVFTLTKEGKSQEYTVYITKFLASDCSISSFKLEKTNNEGKIFGDRVGVISESTDTTPSTITLHVSDAAILDGLIPTIVHTGTTFSSESPVSTTDSGTSITTTTVNCTVTAADGETTKVYVVKYIKDLSSDNKISTFAFTKDNTNNTGLKLTRSSTAEGRTGDVEINDTNGTIKVKVSTAADVAALIPTITKHERATISPAEDVHDYSTNNGTKVYTITAQDGQTKEYTVSVTKNLSNAKEISSFKFESSQNTDKNFASSTDYPSETITSTGDNDVAVSVKIPAIVTSLDGLKPTIAISASATVSPADGEAQNFVRGTAVDYTVTAEDGTTRRYNVTIPTLDALAEITSFKIKPSDHSGNSKITSEIEWTKSDDENYTIVLDGEDDTTVNLSPEISLSTSASVNPASGAETEFTYGTAQTYTVTAENGSQKTYQVTVKSSNSKMKSFGFKKDTGNNSSKKIVQDVTGTIDHVAKTVTVNVPHDAVLDALTPDIELYNGASVTDPSGGTNTAQNFSDSNTVKYTVTAQDGTSTTDYTVTVQKNAEPKIKTFKFGVESSKNIPTEILGDVNDDGTIIVKVPHNASLDALTPTITASTAPSNVTVCTGENCNTDNANSTSVDFNTSHSNAVQYSAVGPDGGRKVYNVKVYKEPKIETFKFEQTKNAGNTDFPANKTYVGSVDETGKTVTITVANTVDVAKLTPTITVSTETTAFTSISTDFSSGTPTVTVTNKDLPELTKTYNVTVTKESSPVLSSFSINANPGKGIKDNVTAALTHEGGSATGTIKLKFPKNNESEFDLKGLSYTSTATAGATLTPTSQISEDISSGNNKVTLTSTLGSKREYTIQAVKGPFIKSFKFETGDTNTSITTPVVGTIDHDADTIKLAVTLSGSAADSTPIQLTPTIEVGGDNASVEPASLDSKEFTLNTAVEYKVTGKENMQKTYQVTVTKASSG</sequence>
<dbReference type="AlphaFoldDB" id="A0A1J1DXN8"/>
<dbReference type="Gene3D" id="2.60.40.2340">
    <property type="match status" value="9"/>
</dbReference>
<gene>
    <name evidence="1" type="ORF">JBKA6_0613</name>
</gene>
<evidence type="ECO:0000313" key="2">
    <source>
        <dbReference type="Proteomes" id="UP000243197"/>
    </source>
</evidence>